<keyword evidence="6" id="KW-1185">Reference proteome</keyword>
<dbReference type="OrthoDB" id="9787476at2"/>
<dbReference type="GO" id="GO:0016787">
    <property type="term" value="F:hydrolase activity"/>
    <property type="evidence" value="ECO:0007669"/>
    <property type="project" value="UniProtKB-KW"/>
</dbReference>
<dbReference type="Proteomes" id="UP000294746">
    <property type="component" value="Unassembled WGS sequence"/>
</dbReference>
<dbReference type="SUPFAM" id="SSF55811">
    <property type="entry name" value="Nudix"/>
    <property type="match status" value="1"/>
</dbReference>
<dbReference type="PANTHER" id="PTHR43736:SF1">
    <property type="entry name" value="DIHYDRONEOPTERIN TRIPHOSPHATE DIPHOSPHATASE"/>
    <property type="match status" value="1"/>
</dbReference>
<dbReference type="PROSITE" id="PS51462">
    <property type="entry name" value="NUDIX"/>
    <property type="match status" value="1"/>
</dbReference>
<evidence type="ECO:0000256" key="2">
    <source>
        <dbReference type="ARBA" id="ARBA00022801"/>
    </source>
</evidence>
<gene>
    <name evidence="5" type="ORF">EDD57_12815</name>
</gene>
<dbReference type="PANTHER" id="PTHR43736">
    <property type="entry name" value="ADP-RIBOSE PYROPHOSPHATASE"/>
    <property type="match status" value="1"/>
</dbReference>
<name>A0A4R2S191_9BACL</name>
<comment type="similarity">
    <text evidence="1 3">Belongs to the Nudix hydrolase family.</text>
</comment>
<accession>A0A4R2S191</accession>
<dbReference type="PROSITE" id="PS00893">
    <property type="entry name" value="NUDIX_BOX"/>
    <property type="match status" value="1"/>
</dbReference>
<dbReference type="PRINTS" id="PR00502">
    <property type="entry name" value="NUDIXFAMILY"/>
</dbReference>
<evidence type="ECO:0000256" key="3">
    <source>
        <dbReference type="RuleBase" id="RU003476"/>
    </source>
</evidence>
<dbReference type="RefSeq" id="WP_131849204.1">
    <property type="nucleotide sequence ID" value="NZ_SLXV01000028.1"/>
</dbReference>
<dbReference type="EMBL" id="SLXV01000028">
    <property type="protein sequence ID" value="TCP66061.1"/>
    <property type="molecule type" value="Genomic_DNA"/>
</dbReference>
<feature type="domain" description="Nudix hydrolase" evidence="4">
    <location>
        <begin position="19"/>
        <end position="148"/>
    </location>
</feature>
<organism evidence="5 6">
    <name type="scientific">Baia soyae</name>
    <dbReference type="NCBI Taxonomy" id="1544746"/>
    <lineage>
        <taxon>Bacteria</taxon>
        <taxon>Bacillati</taxon>
        <taxon>Bacillota</taxon>
        <taxon>Bacilli</taxon>
        <taxon>Bacillales</taxon>
        <taxon>Thermoactinomycetaceae</taxon>
        <taxon>Baia</taxon>
    </lineage>
</organism>
<reference evidence="5 6" key="1">
    <citation type="submission" date="2019-03" db="EMBL/GenBank/DDBJ databases">
        <title>Genomic Encyclopedia of Type Strains, Phase IV (KMG-IV): sequencing the most valuable type-strain genomes for metagenomic binning, comparative biology and taxonomic classification.</title>
        <authorList>
            <person name="Goeker M."/>
        </authorList>
    </citation>
    <scope>NUCLEOTIDE SEQUENCE [LARGE SCALE GENOMIC DNA]</scope>
    <source>
        <strain evidence="5 6">DSM 46831</strain>
    </source>
</reference>
<keyword evidence="2 3" id="KW-0378">Hydrolase</keyword>
<protein>
    <submittedName>
        <fullName evidence="5">8-oxo-dGTP diphosphatase</fullName>
    </submittedName>
</protein>
<dbReference type="InterPro" id="IPR020476">
    <property type="entry name" value="Nudix_hydrolase"/>
</dbReference>
<proteinExistence type="inferred from homology"/>
<dbReference type="Gene3D" id="3.90.79.10">
    <property type="entry name" value="Nucleoside Triphosphate Pyrophosphohydrolase"/>
    <property type="match status" value="1"/>
</dbReference>
<sequence length="149" mass="16778">MFDNSLLTQLTEQAIHDGVQQFAVGAVVQKDNKVLILRRLPDDFMGGVYELPSGKVEADEPIDKALIREVKEETGLDVVSIRRYINSFDYMSRSGKKSRQFNFAVAVSNSDKIILEEHDLYEWVALTGEVPVTEAVKEVLKKFQEAASN</sequence>
<dbReference type="InterPro" id="IPR015797">
    <property type="entry name" value="NUDIX_hydrolase-like_dom_sf"/>
</dbReference>
<evidence type="ECO:0000313" key="6">
    <source>
        <dbReference type="Proteomes" id="UP000294746"/>
    </source>
</evidence>
<evidence type="ECO:0000259" key="4">
    <source>
        <dbReference type="PROSITE" id="PS51462"/>
    </source>
</evidence>
<dbReference type="Pfam" id="PF00293">
    <property type="entry name" value="NUDIX"/>
    <property type="match status" value="1"/>
</dbReference>
<evidence type="ECO:0000256" key="1">
    <source>
        <dbReference type="ARBA" id="ARBA00005582"/>
    </source>
</evidence>
<dbReference type="InterPro" id="IPR020084">
    <property type="entry name" value="NUDIX_hydrolase_CS"/>
</dbReference>
<dbReference type="InterPro" id="IPR000086">
    <property type="entry name" value="NUDIX_hydrolase_dom"/>
</dbReference>
<comment type="caution">
    <text evidence="5">The sequence shown here is derived from an EMBL/GenBank/DDBJ whole genome shotgun (WGS) entry which is preliminary data.</text>
</comment>
<dbReference type="AlphaFoldDB" id="A0A4R2S191"/>
<evidence type="ECO:0000313" key="5">
    <source>
        <dbReference type="EMBL" id="TCP66061.1"/>
    </source>
</evidence>